<evidence type="ECO:0000256" key="1">
    <source>
        <dbReference type="ARBA" id="ARBA00023015"/>
    </source>
</evidence>
<dbReference type="SUPFAM" id="SSF46785">
    <property type="entry name" value="Winged helix' DNA-binding domain"/>
    <property type="match status" value="1"/>
</dbReference>
<dbReference type="SMART" id="SM00346">
    <property type="entry name" value="HTH_ICLR"/>
    <property type="match status" value="1"/>
</dbReference>
<reference evidence="8 9" key="1">
    <citation type="journal article" date="2017" name="Antonie Van Leeuwenhoek">
        <title>Phylogenomic resolution of the bacterial genus Pantoea and its relationship with Erwinia and Tatumella.</title>
        <authorList>
            <person name="Palmer M."/>
            <person name="Steenkamp E.T."/>
            <person name="Coetzee M.P."/>
            <person name="Chan W.Y."/>
            <person name="van Zyl E."/>
            <person name="De Maayer P."/>
            <person name="Coutinho T.A."/>
            <person name="Blom J."/>
            <person name="Smits T.H."/>
            <person name="Duffy B."/>
            <person name="Venter S.N."/>
        </authorList>
    </citation>
    <scope>NUCLEOTIDE SEQUENCE [LARGE SCALE GENOMIC DNA]</scope>
    <source>
        <strain evidence="8 9">LMG 26275</strain>
    </source>
</reference>
<dbReference type="SUPFAM" id="SSF55781">
    <property type="entry name" value="GAF domain-like"/>
    <property type="match status" value="1"/>
</dbReference>
<dbReference type="Proteomes" id="UP000193558">
    <property type="component" value="Unassembled WGS sequence"/>
</dbReference>
<evidence type="ECO:0000256" key="3">
    <source>
        <dbReference type="ARBA" id="ARBA00023163"/>
    </source>
</evidence>
<evidence type="ECO:0000256" key="2">
    <source>
        <dbReference type="ARBA" id="ARBA00023125"/>
    </source>
</evidence>
<feature type="domain" description="HTH iclR-type" evidence="6">
    <location>
        <begin position="10"/>
        <end position="71"/>
    </location>
</feature>
<dbReference type="Gene3D" id="1.10.10.10">
    <property type="entry name" value="Winged helix-like DNA-binding domain superfamily/Winged helix DNA-binding domain"/>
    <property type="match status" value="1"/>
</dbReference>
<dbReference type="PANTHER" id="PTHR30136">
    <property type="entry name" value="HELIX-TURN-HELIX TRANSCRIPTIONAL REGULATOR, ICLR FAMILY"/>
    <property type="match status" value="1"/>
</dbReference>
<dbReference type="GO" id="GO:0003700">
    <property type="term" value="F:DNA-binding transcription factor activity"/>
    <property type="evidence" value="ECO:0007669"/>
    <property type="project" value="TreeGrafter"/>
</dbReference>
<gene>
    <name evidence="8" type="ORF">HA51_00305</name>
</gene>
<dbReference type="InterPro" id="IPR036388">
    <property type="entry name" value="WH-like_DNA-bd_sf"/>
</dbReference>
<evidence type="ECO:0000259" key="7">
    <source>
        <dbReference type="PROSITE" id="PS51078"/>
    </source>
</evidence>
<dbReference type="PROSITE" id="PS51077">
    <property type="entry name" value="HTH_ICLR"/>
    <property type="match status" value="1"/>
</dbReference>
<accession>A0A1X1D4X2</accession>
<evidence type="ECO:0000313" key="8">
    <source>
        <dbReference type="EMBL" id="ORM71561.1"/>
    </source>
</evidence>
<evidence type="ECO:0000313" key="9">
    <source>
        <dbReference type="Proteomes" id="UP000193558"/>
    </source>
</evidence>
<dbReference type="InterPro" id="IPR005471">
    <property type="entry name" value="Tscrpt_reg_IclR_N"/>
</dbReference>
<dbReference type="InterPro" id="IPR050707">
    <property type="entry name" value="HTH_MetabolicPath_Reg"/>
</dbReference>
<dbReference type="GO" id="GO:0045892">
    <property type="term" value="P:negative regulation of DNA-templated transcription"/>
    <property type="evidence" value="ECO:0007669"/>
    <property type="project" value="TreeGrafter"/>
</dbReference>
<keyword evidence="3" id="KW-0804">Transcription</keyword>
<sequence>MEKNAAVPGTAAFQKFMRALQVVSDQPHQLTIGTLAKTLALPRPTTHRIVEALLAEGMLVSDHLDRLGLGPRFVALAWRSLETSDIRAVAQPWLTQLRDALDETVHLAVRNGLEMVYIDKLEAHRTVRMASRVGTRVSLYSSSVGKAWLAAQPADALDGWLEQLDLQSFTEYTRTTRDAIHTEIAVTRQRGYAIDDQENELDICCYGSAILDPRGAVAGCISVSMPTYRFVEKDQVATLVLIQDCVNQIQQRLI</sequence>
<protein>
    <recommendedName>
        <fullName evidence="4">HTH-type transcriptional repressor AllR</fullName>
    </recommendedName>
    <alternativeName>
        <fullName evidence="5">Negative regulator of allantoin and glyoxylate utilization operons</fullName>
    </alternativeName>
</protein>
<evidence type="ECO:0000256" key="5">
    <source>
        <dbReference type="ARBA" id="ARBA00042627"/>
    </source>
</evidence>
<dbReference type="InterPro" id="IPR036390">
    <property type="entry name" value="WH_DNA-bd_sf"/>
</dbReference>
<dbReference type="AlphaFoldDB" id="A0A1X1D4X2"/>
<proteinExistence type="predicted"/>
<dbReference type="InterPro" id="IPR029016">
    <property type="entry name" value="GAF-like_dom_sf"/>
</dbReference>
<dbReference type="GO" id="GO:0003677">
    <property type="term" value="F:DNA binding"/>
    <property type="evidence" value="ECO:0007669"/>
    <property type="project" value="UniProtKB-KW"/>
</dbReference>
<dbReference type="EMBL" id="MLFR01000001">
    <property type="protein sequence ID" value="ORM71561.1"/>
    <property type="molecule type" value="Genomic_DNA"/>
</dbReference>
<keyword evidence="2" id="KW-0238">DNA-binding</keyword>
<evidence type="ECO:0000259" key="6">
    <source>
        <dbReference type="PROSITE" id="PS51077"/>
    </source>
</evidence>
<dbReference type="InterPro" id="IPR014757">
    <property type="entry name" value="Tscrpt_reg_IclR_C"/>
</dbReference>
<organism evidence="8 9">
    <name type="scientific">Pantoea rwandensis</name>
    <dbReference type="NCBI Taxonomy" id="1076550"/>
    <lineage>
        <taxon>Bacteria</taxon>
        <taxon>Pseudomonadati</taxon>
        <taxon>Pseudomonadota</taxon>
        <taxon>Gammaproteobacteria</taxon>
        <taxon>Enterobacterales</taxon>
        <taxon>Erwiniaceae</taxon>
        <taxon>Pantoea</taxon>
    </lineage>
</organism>
<dbReference type="PANTHER" id="PTHR30136:SF24">
    <property type="entry name" value="HTH-TYPE TRANSCRIPTIONAL REPRESSOR ALLR"/>
    <property type="match status" value="1"/>
</dbReference>
<evidence type="ECO:0000256" key="4">
    <source>
        <dbReference type="ARBA" id="ARBA00040379"/>
    </source>
</evidence>
<dbReference type="Pfam" id="PF09339">
    <property type="entry name" value="HTH_IclR"/>
    <property type="match status" value="1"/>
</dbReference>
<comment type="caution">
    <text evidence="8">The sequence shown here is derived from an EMBL/GenBank/DDBJ whole genome shotgun (WGS) entry which is preliminary data.</text>
</comment>
<feature type="domain" description="IclR-ED" evidence="7">
    <location>
        <begin position="72"/>
        <end position="254"/>
    </location>
</feature>
<dbReference type="Pfam" id="PF01614">
    <property type="entry name" value="IclR_C"/>
    <property type="match status" value="1"/>
</dbReference>
<dbReference type="PROSITE" id="PS51078">
    <property type="entry name" value="ICLR_ED"/>
    <property type="match status" value="1"/>
</dbReference>
<dbReference type="Gene3D" id="3.30.450.40">
    <property type="match status" value="1"/>
</dbReference>
<keyword evidence="1" id="KW-0805">Transcription regulation</keyword>
<name>A0A1X1D4X2_9GAMM</name>